<sequence>INVYIPEKVINRENRRSSEAVCRKLYSKQKLFEDASIQQYLLPEVEAEKKESQVLTLTRNTTVVDFKAENNAFKVSATRYSHTSTRQKQETIISLQVFLRFHHSVAFPLRLLLLLVSMR</sequence>
<reference evidence="1" key="1">
    <citation type="submission" date="2015-04" db="EMBL/GenBank/DDBJ databases">
        <title>The genome sequence of the plant pathogenic Rhizarian Plasmodiophora brassicae reveals insights in its biotrophic life cycle and the origin of chitin synthesis.</title>
        <authorList>
            <person name="Schwelm A."/>
            <person name="Fogelqvist J."/>
            <person name="Knaust A."/>
            <person name="Julke S."/>
            <person name="Lilja T."/>
            <person name="Dhandapani V."/>
            <person name="Bonilla-Rosso G."/>
            <person name="Karlsson M."/>
            <person name="Shevchenko A."/>
            <person name="Choi S.R."/>
            <person name="Kim H.G."/>
            <person name="Park J.Y."/>
            <person name="Lim Y.P."/>
            <person name="Ludwig-Muller J."/>
            <person name="Dixelius C."/>
        </authorList>
    </citation>
    <scope>NUCLEOTIDE SEQUENCE</scope>
    <source>
        <tissue evidence="1">Potato root galls</tissue>
    </source>
</reference>
<proteinExistence type="predicted"/>
<name>A0A0H5QWL8_9EUKA</name>
<organism evidence="1">
    <name type="scientific">Spongospora subterranea</name>
    <dbReference type="NCBI Taxonomy" id="70186"/>
    <lineage>
        <taxon>Eukaryota</taxon>
        <taxon>Sar</taxon>
        <taxon>Rhizaria</taxon>
        <taxon>Endomyxa</taxon>
        <taxon>Phytomyxea</taxon>
        <taxon>Plasmodiophorida</taxon>
        <taxon>Plasmodiophoridae</taxon>
        <taxon>Spongospora</taxon>
    </lineage>
</organism>
<dbReference type="AlphaFoldDB" id="A0A0H5QWL8"/>
<feature type="non-terminal residue" evidence="1">
    <location>
        <position position="1"/>
    </location>
</feature>
<protein>
    <submittedName>
        <fullName evidence="1">Uncharacterized protein</fullName>
    </submittedName>
</protein>
<dbReference type="EMBL" id="HACM01005857">
    <property type="protein sequence ID" value="CRZ06299.1"/>
    <property type="molecule type" value="Transcribed_RNA"/>
</dbReference>
<dbReference type="EMBL" id="HACM01005858">
    <property type="protein sequence ID" value="CRZ06300.1"/>
    <property type="molecule type" value="Transcribed_RNA"/>
</dbReference>
<evidence type="ECO:0000313" key="1">
    <source>
        <dbReference type="EMBL" id="CRZ06300.1"/>
    </source>
</evidence>
<accession>A0A0H5QWL8</accession>